<dbReference type="InterPro" id="IPR003593">
    <property type="entry name" value="AAA+_ATPase"/>
</dbReference>
<dbReference type="Gene3D" id="3.40.50.300">
    <property type="entry name" value="P-loop containing nucleotide triphosphate hydrolases"/>
    <property type="match status" value="1"/>
</dbReference>
<dbReference type="GO" id="GO:0016887">
    <property type="term" value="F:ATP hydrolysis activity"/>
    <property type="evidence" value="ECO:0007669"/>
    <property type="project" value="InterPro"/>
</dbReference>
<sequence>MDKRKLPPALRLENVGYRRDAGAAPVLSGVSFTVPAGQWVAIAGRNGSGKSTLLRLIAGLLPASEGGIEAAGTRIGPASLSEIRRRIGIVFANPDNQFVGQTVADDIAFGLENRCLKPEEIERRLLRYAELLEIADLLDRHPAYLSGGQKQRAAIAAVLALEPDIVLFDEAGSMLDESAKRELLAIMRQLREAGGYTMISVTHDSEELLAADRAILLANGTVAADGLPSELLKSERLLEACRLQAPYVLQVCRALRRQGVDVDDYLTEKELIDALWPSGSIMSPVAGKERIFGVL</sequence>
<keyword evidence="6 10" id="KW-0067">ATP-binding</keyword>
<dbReference type="GO" id="GO:0015087">
    <property type="term" value="F:cobalt ion transmembrane transporter activity"/>
    <property type="evidence" value="ECO:0007669"/>
    <property type="project" value="UniProtKB-ARBA"/>
</dbReference>
<dbReference type="InterPro" id="IPR015856">
    <property type="entry name" value="ABC_transpr_CbiO/EcfA_su"/>
</dbReference>
<dbReference type="PROSITE" id="PS00211">
    <property type="entry name" value="ABC_TRANSPORTER_1"/>
    <property type="match status" value="1"/>
</dbReference>
<dbReference type="InterPro" id="IPR003439">
    <property type="entry name" value="ABC_transporter-like_ATP-bd"/>
</dbReference>
<evidence type="ECO:0000256" key="2">
    <source>
        <dbReference type="ARBA" id="ARBA00005417"/>
    </source>
</evidence>
<evidence type="ECO:0000256" key="7">
    <source>
        <dbReference type="ARBA" id="ARBA00022967"/>
    </source>
</evidence>
<reference evidence="10 11" key="1">
    <citation type="submission" date="2020-08" db="EMBL/GenBank/DDBJ databases">
        <title>Cohnella phylogeny.</title>
        <authorList>
            <person name="Dunlap C."/>
        </authorList>
    </citation>
    <scope>NUCLEOTIDE SEQUENCE [LARGE SCALE GENOMIC DNA]</scope>
    <source>
        <strain evidence="10 11">DSM 103658</strain>
    </source>
</reference>
<comment type="similarity">
    <text evidence="2">Belongs to the ABC transporter superfamily.</text>
</comment>
<organism evidence="10 11">
    <name type="scientific">Cohnella lubricantis</name>
    <dbReference type="NCBI Taxonomy" id="2163172"/>
    <lineage>
        <taxon>Bacteria</taxon>
        <taxon>Bacillati</taxon>
        <taxon>Bacillota</taxon>
        <taxon>Bacilli</taxon>
        <taxon>Bacillales</taxon>
        <taxon>Paenibacillaceae</taxon>
        <taxon>Cohnella</taxon>
    </lineage>
</organism>
<dbReference type="RefSeq" id="WP_185180458.1">
    <property type="nucleotide sequence ID" value="NZ_CBCSEP010000046.1"/>
</dbReference>
<evidence type="ECO:0000256" key="1">
    <source>
        <dbReference type="ARBA" id="ARBA00004202"/>
    </source>
</evidence>
<dbReference type="Proteomes" id="UP000574133">
    <property type="component" value="Unassembled WGS sequence"/>
</dbReference>
<dbReference type="GO" id="GO:0043190">
    <property type="term" value="C:ATP-binding cassette (ABC) transporter complex"/>
    <property type="evidence" value="ECO:0007669"/>
    <property type="project" value="TreeGrafter"/>
</dbReference>
<dbReference type="SUPFAM" id="SSF52540">
    <property type="entry name" value="P-loop containing nucleoside triphosphate hydrolases"/>
    <property type="match status" value="1"/>
</dbReference>
<evidence type="ECO:0000256" key="3">
    <source>
        <dbReference type="ARBA" id="ARBA00022448"/>
    </source>
</evidence>
<evidence type="ECO:0000256" key="8">
    <source>
        <dbReference type="ARBA" id="ARBA00023136"/>
    </source>
</evidence>
<dbReference type="Pfam" id="PF00005">
    <property type="entry name" value="ABC_tran"/>
    <property type="match status" value="1"/>
</dbReference>
<keyword evidence="7" id="KW-1278">Translocase</keyword>
<dbReference type="PROSITE" id="PS50893">
    <property type="entry name" value="ABC_TRANSPORTER_2"/>
    <property type="match status" value="1"/>
</dbReference>
<dbReference type="SMART" id="SM00382">
    <property type="entry name" value="AAA"/>
    <property type="match status" value="1"/>
</dbReference>
<dbReference type="FunFam" id="3.40.50.300:FF:000224">
    <property type="entry name" value="Energy-coupling factor transporter ATP-binding protein EcfA"/>
    <property type="match status" value="1"/>
</dbReference>
<evidence type="ECO:0000313" key="10">
    <source>
        <dbReference type="EMBL" id="MBB6679191.1"/>
    </source>
</evidence>
<evidence type="ECO:0000256" key="4">
    <source>
        <dbReference type="ARBA" id="ARBA00022475"/>
    </source>
</evidence>
<evidence type="ECO:0000256" key="5">
    <source>
        <dbReference type="ARBA" id="ARBA00022741"/>
    </source>
</evidence>
<dbReference type="InterPro" id="IPR027417">
    <property type="entry name" value="P-loop_NTPase"/>
</dbReference>
<evidence type="ECO:0000313" key="11">
    <source>
        <dbReference type="Proteomes" id="UP000574133"/>
    </source>
</evidence>
<keyword evidence="3" id="KW-0813">Transport</keyword>
<dbReference type="GO" id="GO:0005524">
    <property type="term" value="F:ATP binding"/>
    <property type="evidence" value="ECO:0007669"/>
    <property type="project" value="UniProtKB-KW"/>
</dbReference>
<keyword evidence="4" id="KW-1003">Cell membrane</keyword>
<dbReference type="CDD" id="cd03225">
    <property type="entry name" value="ABC_cobalt_CbiO_domain1"/>
    <property type="match status" value="1"/>
</dbReference>
<dbReference type="GO" id="GO:0042626">
    <property type="term" value="F:ATPase-coupled transmembrane transporter activity"/>
    <property type="evidence" value="ECO:0007669"/>
    <property type="project" value="TreeGrafter"/>
</dbReference>
<keyword evidence="8" id="KW-0472">Membrane</keyword>
<feature type="domain" description="ABC transporter" evidence="9">
    <location>
        <begin position="10"/>
        <end position="244"/>
    </location>
</feature>
<evidence type="ECO:0000259" key="9">
    <source>
        <dbReference type="PROSITE" id="PS50893"/>
    </source>
</evidence>
<dbReference type="InterPro" id="IPR050095">
    <property type="entry name" value="ECF_ABC_transporter_ATP-bd"/>
</dbReference>
<dbReference type="InterPro" id="IPR017871">
    <property type="entry name" value="ABC_transporter-like_CS"/>
</dbReference>
<protein>
    <submittedName>
        <fullName evidence="10">ATP-binding cassette domain-containing protein</fullName>
    </submittedName>
</protein>
<comment type="subcellular location">
    <subcellularLocation>
        <location evidence="1">Cell membrane</location>
        <topology evidence="1">Peripheral membrane protein</topology>
    </subcellularLocation>
</comment>
<keyword evidence="11" id="KW-1185">Reference proteome</keyword>
<accession>A0A841TKY3</accession>
<dbReference type="PANTHER" id="PTHR43553">
    <property type="entry name" value="HEAVY METAL TRANSPORTER"/>
    <property type="match status" value="1"/>
</dbReference>
<dbReference type="PANTHER" id="PTHR43553:SF24">
    <property type="entry name" value="ENERGY-COUPLING FACTOR TRANSPORTER ATP-BINDING PROTEIN ECFA1"/>
    <property type="match status" value="1"/>
</dbReference>
<dbReference type="AlphaFoldDB" id="A0A841TKY3"/>
<comment type="caution">
    <text evidence="10">The sequence shown here is derived from an EMBL/GenBank/DDBJ whole genome shotgun (WGS) entry which is preliminary data.</text>
</comment>
<gene>
    <name evidence="10" type="ORF">H4Q31_18020</name>
</gene>
<dbReference type="EMBL" id="JACJVN010000075">
    <property type="protein sequence ID" value="MBB6679191.1"/>
    <property type="molecule type" value="Genomic_DNA"/>
</dbReference>
<name>A0A841TKY3_9BACL</name>
<keyword evidence="5" id="KW-0547">Nucleotide-binding</keyword>
<evidence type="ECO:0000256" key="6">
    <source>
        <dbReference type="ARBA" id="ARBA00022840"/>
    </source>
</evidence>
<proteinExistence type="inferred from homology"/>